<evidence type="ECO:0000256" key="1">
    <source>
        <dbReference type="SAM" id="MobiDB-lite"/>
    </source>
</evidence>
<name>A0ABY5Y7A2_9FLAO</name>
<keyword evidence="3" id="KW-1185">Reference proteome</keyword>
<dbReference type="Proteomes" id="UP001059209">
    <property type="component" value="Chromosome"/>
</dbReference>
<evidence type="ECO:0000313" key="3">
    <source>
        <dbReference type="Proteomes" id="UP001059209"/>
    </source>
</evidence>
<dbReference type="RefSeq" id="WP_260572625.1">
    <property type="nucleotide sequence ID" value="NZ_CP104205.1"/>
</dbReference>
<reference evidence="2" key="1">
    <citation type="submission" date="2022-09" db="EMBL/GenBank/DDBJ databases">
        <title>Maribacter litopenaei sp. nov., isolated from the intestinal tract of the Pacific White Shrimp, Litopenaeus vannamei.</title>
        <authorList>
            <person name="Kim S.Y."/>
            <person name="Hwang C.Y."/>
        </authorList>
    </citation>
    <scope>NUCLEOTIDE SEQUENCE</scope>
    <source>
        <strain evidence="2">HL-LV01</strain>
    </source>
</reference>
<sequence>MDPFGTVIDVFGVIGEDGTETNHEFEDGRAQRKQDVTEGSPEYQFSQWEIFNDTGEAGTFNLPQLAPDDFTPGVR</sequence>
<gene>
    <name evidence="2" type="ORF">NYZ99_18485</name>
</gene>
<feature type="region of interest" description="Disordered" evidence="1">
    <location>
        <begin position="18"/>
        <end position="38"/>
    </location>
</feature>
<dbReference type="EMBL" id="CP104205">
    <property type="protein sequence ID" value="UWX54769.1"/>
    <property type="molecule type" value="Genomic_DNA"/>
</dbReference>
<evidence type="ECO:0000313" key="2">
    <source>
        <dbReference type="EMBL" id="UWX54769.1"/>
    </source>
</evidence>
<proteinExistence type="predicted"/>
<feature type="compositionally biased region" description="Basic and acidic residues" evidence="1">
    <location>
        <begin position="20"/>
        <end position="36"/>
    </location>
</feature>
<organism evidence="2 3">
    <name type="scientific">Maribacter litopenaei</name>
    <dbReference type="NCBI Taxonomy" id="2976127"/>
    <lineage>
        <taxon>Bacteria</taxon>
        <taxon>Pseudomonadati</taxon>
        <taxon>Bacteroidota</taxon>
        <taxon>Flavobacteriia</taxon>
        <taxon>Flavobacteriales</taxon>
        <taxon>Flavobacteriaceae</taxon>
        <taxon>Maribacter</taxon>
    </lineage>
</organism>
<accession>A0ABY5Y7A2</accession>
<protein>
    <submittedName>
        <fullName evidence="2">Uncharacterized protein</fullName>
    </submittedName>
</protein>